<dbReference type="EMBL" id="CM020619">
    <property type="protein sequence ID" value="KAK1866172.1"/>
    <property type="molecule type" value="Genomic_DNA"/>
</dbReference>
<protein>
    <submittedName>
        <fullName evidence="1">Uncharacterized protein</fullName>
    </submittedName>
</protein>
<accession>A0ACC3C8Q4</accession>
<name>A0ACC3C8Q4_PYRYE</name>
<evidence type="ECO:0000313" key="2">
    <source>
        <dbReference type="Proteomes" id="UP000798662"/>
    </source>
</evidence>
<comment type="caution">
    <text evidence="1">The sequence shown here is derived from an EMBL/GenBank/DDBJ whole genome shotgun (WGS) entry which is preliminary data.</text>
</comment>
<gene>
    <name evidence="1" type="ORF">I4F81_008692</name>
</gene>
<organism evidence="1 2">
    <name type="scientific">Pyropia yezoensis</name>
    <name type="common">Susabi-nori</name>
    <name type="synonym">Porphyra yezoensis</name>
    <dbReference type="NCBI Taxonomy" id="2788"/>
    <lineage>
        <taxon>Eukaryota</taxon>
        <taxon>Rhodophyta</taxon>
        <taxon>Bangiophyceae</taxon>
        <taxon>Bangiales</taxon>
        <taxon>Bangiaceae</taxon>
        <taxon>Pyropia</taxon>
    </lineage>
</organism>
<reference evidence="1" key="1">
    <citation type="submission" date="2019-11" db="EMBL/GenBank/DDBJ databases">
        <title>Nori genome reveals adaptations in red seaweeds to the harsh intertidal environment.</title>
        <authorList>
            <person name="Wang D."/>
            <person name="Mao Y."/>
        </authorList>
    </citation>
    <scope>NUCLEOTIDE SEQUENCE</scope>
    <source>
        <tissue evidence="1">Gametophyte</tissue>
    </source>
</reference>
<proteinExistence type="predicted"/>
<sequence length="363" mass="37877">MVLPAGAEGTLAVVAVNRAGGGGRGLSYQWQLRGIELPQLLQQPPPAVVLVDGQGGSAAWTVRHPAERVVLSTRVYFAAPRGGRTPLPPGMSVRRVAFPGAASVSQVVLSWTPAGVAAVRRRGLDGRSLRLRYEATCNGGGPDVGGPFLARDTVVLLAGGAAEAAAPTPLPTCGGPPGSTSTADLDGWLLNNGSAAIAKERDCGMCRAKCRATAGCNVWVWGRPGGGAGRDGECWHKRSRPLAGEPPVKHPAPGADTPAPGVWLSGTIDRAQESPTCPGRWGADVDGEVVRAGNTLLQSVCNSCSLACLVTKRCNVWVWNFKGFGGARHRECWLKRVPDVKALVYKPGSFGDDSQWVSGTLDR</sequence>
<dbReference type="Proteomes" id="UP000798662">
    <property type="component" value="Chromosome 2"/>
</dbReference>
<evidence type="ECO:0000313" key="1">
    <source>
        <dbReference type="EMBL" id="KAK1866172.1"/>
    </source>
</evidence>
<keyword evidence="2" id="KW-1185">Reference proteome</keyword>